<reference evidence="2 3" key="1">
    <citation type="submission" date="2013-11" db="EMBL/GenBank/DDBJ databases">
        <title>Metagenomic analysis of a methanogenic consortium involved in long chain n-alkane degradation.</title>
        <authorList>
            <person name="Davidova I.A."/>
            <person name="Callaghan A.V."/>
            <person name="Wawrik B."/>
            <person name="Pruitt S."/>
            <person name="Marks C."/>
            <person name="Duncan K.E."/>
            <person name="Suflita J.M."/>
        </authorList>
    </citation>
    <scope>NUCLEOTIDE SEQUENCE [LARGE SCALE GENOMIC DNA]</scope>
    <source>
        <strain evidence="2 3">SPR</strain>
    </source>
</reference>
<dbReference type="EMBL" id="AZAC01000017">
    <property type="protein sequence ID" value="KIX13182.1"/>
    <property type="molecule type" value="Genomic_DNA"/>
</dbReference>
<dbReference type="SUPFAM" id="SSF50249">
    <property type="entry name" value="Nucleic acid-binding proteins"/>
    <property type="match status" value="1"/>
</dbReference>
<keyword evidence="3" id="KW-1185">Reference proteome</keyword>
<evidence type="ECO:0000313" key="3">
    <source>
        <dbReference type="Proteomes" id="UP000032233"/>
    </source>
</evidence>
<accession>A0A0D2GDW9</accession>
<protein>
    <recommendedName>
        <fullName evidence="1">ChsH2 rubredoxin-like zinc ribbon domain-containing protein</fullName>
    </recommendedName>
</protein>
<dbReference type="InterPro" id="IPR012340">
    <property type="entry name" value="NA-bd_OB-fold"/>
</dbReference>
<dbReference type="Proteomes" id="UP000032233">
    <property type="component" value="Unassembled WGS sequence"/>
</dbReference>
<feature type="domain" description="ChsH2 rubredoxin-like zinc ribbon" evidence="1">
    <location>
        <begin position="36"/>
        <end position="66"/>
    </location>
</feature>
<dbReference type="PANTHER" id="PTHR34075:SF5">
    <property type="entry name" value="BLR3430 PROTEIN"/>
    <property type="match status" value="1"/>
</dbReference>
<dbReference type="Gene3D" id="6.10.30.10">
    <property type="match status" value="1"/>
</dbReference>
<comment type="caution">
    <text evidence="2">The sequence shown here is derived from an EMBL/GenBank/DDBJ whole genome shotgun (WGS) entry which is preliminary data.</text>
</comment>
<gene>
    <name evidence="2" type="ORF">X474_14650</name>
</gene>
<dbReference type="InterPro" id="IPR052513">
    <property type="entry name" value="Thioester_dehydratase-like"/>
</dbReference>
<dbReference type="PANTHER" id="PTHR34075">
    <property type="entry name" value="BLR3430 PROTEIN"/>
    <property type="match status" value="1"/>
</dbReference>
<proteinExistence type="predicted"/>
<sequence length="149" mass="16487">MADKKKKKKEIDARFNKFGTVSFTATTQVNDFVDKLEAGEICGTICKTCGTKFFPPRAHCYKCLDKAEMEWFEVGGTGKLVAFGGLMYAPVGFGDDLPYSIALLDYGDYKVFGRIADDLAFEELKVGMEMKTIANTLSNGQINYVFTPA</sequence>
<dbReference type="InParanoid" id="A0A0D2GDW9"/>
<name>A0A0D2GDW9_9BACT</name>
<evidence type="ECO:0000259" key="1">
    <source>
        <dbReference type="Pfam" id="PF12172"/>
    </source>
</evidence>
<organism evidence="2 3">
    <name type="scientific">Dethiosulfatarculus sandiegensis</name>
    <dbReference type="NCBI Taxonomy" id="1429043"/>
    <lineage>
        <taxon>Bacteria</taxon>
        <taxon>Pseudomonadati</taxon>
        <taxon>Thermodesulfobacteriota</taxon>
        <taxon>Desulfarculia</taxon>
        <taxon>Desulfarculales</taxon>
        <taxon>Desulfarculaceae</taxon>
        <taxon>Dethiosulfatarculus</taxon>
    </lineage>
</organism>
<evidence type="ECO:0000313" key="2">
    <source>
        <dbReference type="EMBL" id="KIX13182.1"/>
    </source>
</evidence>
<dbReference type="STRING" id="1429043.X474_14650"/>
<dbReference type="Pfam" id="PF12172">
    <property type="entry name" value="zf-ChsH2"/>
    <property type="match status" value="1"/>
</dbReference>
<dbReference type="OrthoDB" id="5514845at2"/>
<dbReference type="AlphaFoldDB" id="A0A0D2GDW9"/>
<dbReference type="RefSeq" id="WP_044349535.1">
    <property type="nucleotide sequence ID" value="NZ_AZAC01000017.1"/>
</dbReference>
<dbReference type="InterPro" id="IPR022002">
    <property type="entry name" value="ChsH2_Znr"/>
</dbReference>